<dbReference type="GeneTree" id="ENSGT00390000013879"/>
<organism evidence="5 6">
    <name type="scientific">Salvator merianae</name>
    <name type="common">Argentine black and white tegu</name>
    <name type="synonym">Tupinambis merianae</name>
    <dbReference type="NCBI Taxonomy" id="96440"/>
    <lineage>
        <taxon>Eukaryota</taxon>
        <taxon>Metazoa</taxon>
        <taxon>Chordata</taxon>
        <taxon>Craniata</taxon>
        <taxon>Vertebrata</taxon>
        <taxon>Euteleostomi</taxon>
        <taxon>Lepidosauria</taxon>
        <taxon>Squamata</taxon>
        <taxon>Bifurcata</taxon>
        <taxon>Unidentata</taxon>
        <taxon>Episquamata</taxon>
        <taxon>Laterata</taxon>
        <taxon>Teiioidea</taxon>
        <taxon>Teiidae</taxon>
        <taxon>Salvator</taxon>
    </lineage>
</organism>
<dbReference type="Pfam" id="PF15554">
    <property type="entry name" value="FSIP1"/>
    <property type="match status" value="1"/>
</dbReference>
<feature type="region of interest" description="Disordered" evidence="4">
    <location>
        <begin position="1"/>
        <end position="23"/>
    </location>
</feature>
<proteinExistence type="inferred from homology"/>
<feature type="compositionally biased region" description="Polar residues" evidence="4">
    <location>
        <begin position="85"/>
        <end position="100"/>
    </location>
</feature>
<dbReference type="InterPro" id="IPR026246">
    <property type="entry name" value="Fsip1"/>
</dbReference>
<accession>A0A8D0CG08</accession>
<dbReference type="PRINTS" id="PR02075">
    <property type="entry name" value="FIBSHEATHIP1"/>
</dbReference>
<feature type="compositionally biased region" description="Basic and acidic residues" evidence="4">
    <location>
        <begin position="62"/>
        <end position="78"/>
    </location>
</feature>
<dbReference type="AlphaFoldDB" id="A0A8D0CG08"/>
<evidence type="ECO:0000313" key="5">
    <source>
        <dbReference type="Ensembl" id="ENSSMRP00000019699.1"/>
    </source>
</evidence>
<sequence length="617" mass="69950">MDITRGSLDEISRPASTSRINHGSKVFSTSLEILTPEPDQSKVDFYNNHPENNVNDDYNENGEERTRKLDTSREKSEHNGFQLVIHNSSQIKEYSSSSADSEGDYAENKLSNCSNLSLGELDSFPRDSSTCQQDSKEKESDPRILKAIKKMKRLDQILANKQSQERAIKRQGREMRTKLWEEFQSMTSRNSSVITEEVENTQRFLALTSSVPEVPNPSTSEEDELPVSVFHTQIHPENYEHKTHGKQGSMTEARTKNSVKKMGNVHQKNEASYKKPPDFVKKNIELAKDSMNPVVMLEEEKKRLSELLKDTSAEGSELQVIEEEETGWLIPGEGYTPEPVEYHHLTEIDAKLKVVISDGNLSAVQDMFSKVPEQIYQESLAYANRKLEVNPGEKVLRDTKEERDQQNRLKEIDQQLENLEKTPDVLPCLYEEQLNALLEECLQTPRKGNSVTLPKSQEGFFLDGVSPSCTTSEDIILDSRNELTDCIQSMRMPTSQEMVGAGDKDICSKEVTDTSDYNLYQSHSLIESSLLEKNESGNQEEMAHASNFESYFMSLALSTDRPKKPSFLDEPFYCISMNVELSTDVNIPSVPMKTAEGEVPLRNKLWIMSLKTQAGSR</sequence>
<evidence type="ECO:0000256" key="1">
    <source>
        <dbReference type="ARBA" id="ARBA00010495"/>
    </source>
</evidence>
<dbReference type="OMA" id="EPASCKV"/>
<feature type="compositionally biased region" description="Polar residues" evidence="4">
    <location>
        <begin position="14"/>
        <end position="23"/>
    </location>
</feature>
<dbReference type="PANTHER" id="PTHR22012:SF2">
    <property type="entry name" value="FIBROUS SHEATH-INTERACTING PROTEIN 1"/>
    <property type="match status" value="1"/>
</dbReference>
<evidence type="ECO:0000313" key="6">
    <source>
        <dbReference type="Proteomes" id="UP000694421"/>
    </source>
</evidence>
<reference evidence="5" key="1">
    <citation type="submission" date="2025-08" db="UniProtKB">
        <authorList>
            <consortium name="Ensembl"/>
        </authorList>
    </citation>
    <scope>IDENTIFICATION</scope>
</reference>
<dbReference type="PANTHER" id="PTHR22012">
    <property type="entry name" value="FIBROUS SHEATH INTERACTING PROTEIN 1"/>
    <property type="match status" value="1"/>
</dbReference>
<evidence type="ECO:0000256" key="3">
    <source>
        <dbReference type="ARBA" id="ARBA00023054"/>
    </source>
</evidence>
<keyword evidence="3" id="KW-0175">Coiled coil</keyword>
<protein>
    <recommendedName>
        <fullName evidence="2">Fibrous sheath-interacting protein 1</fullName>
    </recommendedName>
</protein>
<evidence type="ECO:0000256" key="2">
    <source>
        <dbReference type="ARBA" id="ARBA00019480"/>
    </source>
</evidence>
<keyword evidence="6" id="KW-1185">Reference proteome</keyword>
<feature type="region of interest" description="Disordered" evidence="4">
    <location>
        <begin position="37"/>
        <end position="107"/>
    </location>
</feature>
<comment type="similarity">
    <text evidence="1">Belongs to the FSIP1 family.</text>
</comment>
<feature type="region of interest" description="Disordered" evidence="4">
    <location>
        <begin position="121"/>
        <end position="142"/>
    </location>
</feature>
<dbReference type="Proteomes" id="UP000694421">
    <property type="component" value="Unplaced"/>
</dbReference>
<dbReference type="Ensembl" id="ENSSMRT00000023113.1">
    <property type="protein sequence ID" value="ENSSMRP00000019699.1"/>
    <property type="gene ID" value="ENSSMRG00000015367.1"/>
</dbReference>
<evidence type="ECO:0000256" key="4">
    <source>
        <dbReference type="SAM" id="MobiDB-lite"/>
    </source>
</evidence>
<reference evidence="5" key="2">
    <citation type="submission" date="2025-09" db="UniProtKB">
        <authorList>
            <consortium name="Ensembl"/>
        </authorList>
    </citation>
    <scope>IDENTIFICATION</scope>
</reference>
<name>A0A8D0CG08_SALMN</name>